<evidence type="ECO:0000313" key="2">
    <source>
        <dbReference type="EMBL" id="ROP29489.1"/>
    </source>
</evidence>
<feature type="compositionally biased region" description="Basic and acidic residues" evidence="1">
    <location>
        <begin position="137"/>
        <end position="146"/>
    </location>
</feature>
<feature type="compositionally biased region" description="Low complexity" evidence="1">
    <location>
        <begin position="375"/>
        <end position="409"/>
    </location>
</feature>
<feature type="compositionally biased region" description="Polar residues" evidence="1">
    <location>
        <begin position="410"/>
        <end position="421"/>
    </location>
</feature>
<feature type="compositionally biased region" description="Basic and acidic residues" evidence="1">
    <location>
        <begin position="435"/>
        <end position="444"/>
    </location>
</feature>
<feature type="region of interest" description="Disordered" evidence="1">
    <location>
        <begin position="213"/>
        <end position="244"/>
    </location>
</feature>
<gene>
    <name evidence="2" type="ORF">EDD30_2284</name>
</gene>
<comment type="caution">
    <text evidence="2">The sequence shown here is derived from an EMBL/GenBank/DDBJ whole genome shotgun (WGS) entry which is preliminary data.</text>
</comment>
<protein>
    <recommendedName>
        <fullName evidence="4">PPE family protein</fullName>
    </recommendedName>
</protein>
<sequence>MAGANWEAYNLPSIWGMLEKENACTGADRVMNWEGLAHDVRTQHRRLEEAKEALAAVWSPDKNASAQRFLGLMGSLADSMQETLTRAEDTRAGLRGVLESLAEARAAVSTWAEERNVVSTDLIPRWADGAEDEYDEKARQAMRKAEAAIADHSTQIQPPTLFDPRPGRRVGPSPVDDEPSTSGSGAGAAGVGGLGSSASAGLSAAPLPVSVPHSPPSPVFGPDGAVGGVGAGTGSSLPGSGPELAGVLPLAPSPPAGNLPVGAVPPPAAGGGGGLPGPVIGGGGPLGLVPGGGLGVIGGVSAPPGGRGASAGRQAVPVRSALPSGTIIGANGAGARPGGRAGGIGGVNGAGARPGAKVGGIIGANGAGAHAGAKAAGSAGAKTGAAGHPASGRQPVVQVGQAGRGQQNGTDSSSIEGTADQTWDVRRGVAPVIEPDTRAVRHDPGPGVIGPYR</sequence>
<organism evidence="2 3">
    <name type="scientific">Couchioplanes caeruleus</name>
    <dbReference type="NCBI Taxonomy" id="56438"/>
    <lineage>
        <taxon>Bacteria</taxon>
        <taxon>Bacillati</taxon>
        <taxon>Actinomycetota</taxon>
        <taxon>Actinomycetes</taxon>
        <taxon>Micromonosporales</taxon>
        <taxon>Micromonosporaceae</taxon>
        <taxon>Couchioplanes</taxon>
    </lineage>
</organism>
<dbReference type="RefSeq" id="WP_143162799.1">
    <property type="nucleotide sequence ID" value="NZ_RJKL01000001.1"/>
</dbReference>
<dbReference type="AlphaFoldDB" id="A0A3N1GGT7"/>
<proteinExistence type="predicted"/>
<feature type="compositionally biased region" description="Gly residues" evidence="1">
    <location>
        <begin position="224"/>
        <end position="233"/>
    </location>
</feature>
<name>A0A3N1GGT7_9ACTN</name>
<dbReference type="OrthoDB" id="3297998at2"/>
<evidence type="ECO:0008006" key="4">
    <source>
        <dbReference type="Google" id="ProtNLM"/>
    </source>
</evidence>
<accession>A0A3N1GGT7</accession>
<dbReference type="EMBL" id="RJKL01000001">
    <property type="protein sequence ID" value="ROP29489.1"/>
    <property type="molecule type" value="Genomic_DNA"/>
</dbReference>
<feature type="region of interest" description="Disordered" evidence="1">
    <location>
        <begin position="137"/>
        <end position="192"/>
    </location>
</feature>
<evidence type="ECO:0000313" key="3">
    <source>
        <dbReference type="Proteomes" id="UP000271683"/>
    </source>
</evidence>
<dbReference type="Proteomes" id="UP000271683">
    <property type="component" value="Unassembled WGS sequence"/>
</dbReference>
<reference evidence="2 3" key="1">
    <citation type="submission" date="2018-11" db="EMBL/GenBank/DDBJ databases">
        <title>Sequencing the genomes of 1000 actinobacteria strains.</title>
        <authorList>
            <person name="Klenk H.-P."/>
        </authorList>
    </citation>
    <scope>NUCLEOTIDE SEQUENCE [LARGE SCALE GENOMIC DNA]</scope>
    <source>
        <strain evidence="2 3">DSM 43634</strain>
    </source>
</reference>
<evidence type="ECO:0000256" key="1">
    <source>
        <dbReference type="SAM" id="MobiDB-lite"/>
    </source>
</evidence>
<feature type="region of interest" description="Disordered" evidence="1">
    <location>
        <begin position="375"/>
        <end position="453"/>
    </location>
</feature>